<dbReference type="KEGG" id="cvr:CHLNCDRAFT_142865"/>
<keyword evidence="2" id="KW-0813">Transport</keyword>
<reference evidence="9 10" key="1">
    <citation type="journal article" date="2010" name="Plant Cell">
        <title>The Chlorella variabilis NC64A genome reveals adaptation to photosymbiosis, coevolution with viruses, and cryptic sex.</title>
        <authorList>
            <person name="Blanc G."/>
            <person name="Duncan G."/>
            <person name="Agarkova I."/>
            <person name="Borodovsky M."/>
            <person name="Gurnon J."/>
            <person name="Kuo A."/>
            <person name="Lindquist E."/>
            <person name="Lucas S."/>
            <person name="Pangilinan J."/>
            <person name="Polle J."/>
            <person name="Salamov A."/>
            <person name="Terry A."/>
            <person name="Yamada T."/>
            <person name="Dunigan D.D."/>
            <person name="Grigoriev I.V."/>
            <person name="Claverie J.M."/>
            <person name="Van Etten J.L."/>
        </authorList>
    </citation>
    <scope>NUCLEOTIDE SEQUENCE [LARGE SCALE GENOMIC DNA]</scope>
    <source>
        <strain evidence="9 10">NC64A</strain>
    </source>
</reference>
<feature type="transmembrane region" description="Helical" evidence="7">
    <location>
        <begin position="313"/>
        <end position="340"/>
    </location>
</feature>
<evidence type="ECO:0000313" key="10">
    <source>
        <dbReference type="Proteomes" id="UP000008141"/>
    </source>
</evidence>
<dbReference type="SUPFAM" id="SSF103473">
    <property type="entry name" value="MFS general substrate transporter"/>
    <property type="match status" value="1"/>
</dbReference>
<dbReference type="PROSITE" id="PS00216">
    <property type="entry name" value="SUGAR_TRANSPORT_1"/>
    <property type="match status" value="1"/>
</dbReference>
<keyword evidence="4 7" id="KW-1133">Transmembrane helix</keyword>
<dbReference type="Proteomes" id="UP000008141">
    <property type="component" value="Unassembled WGS sequence"/>
</dbReference>
<evidence type="ECO:0000259" key="8">
    <source>
        <dbReference type="PROSITE" id="PS50850"/>
    </source>
</evidence>
<dbReference type="InterPro" id="IPR020846">
    <property type="entry name" value="MFS_dom"/>
</dbReference>
<keyword evidence="5 7" id="KW-0472">Membrane</keyword>
<gene>
    <name evidence="9" type="ORF">CHLNCDRAFT_142865</name>
</gene>
<feature type="transmembrane region" description="Helical" evidence="7">
    <location>
        <begin position="177"/>
        <end position="198"/>
    </location>
</feature>
<dbReference type="PANTHER" id="PTHR23511:SF5">
    <property type="entry name" value="MAJOR FACILITATOR-TYPE TRANSPORTER HXNZ-RELATED"/>
    <property type="match status" value="1"/>
</dbReference>
<feature type="transmembrane region" description="Helical" evidence="7">
    <location>
        <begin position="117"/>
        <end position="137"/>
    </location>
</feature>
<keyword evidence="3 7" id="KW-0812">Transmembrane</keyword>
<feature type="region of interest" description="Disordered" evidence="6">
    <location>
        <begin position="235"/>
        <end position="285"/>
    </location>
</feature>
<feature type="transmembrane region" description="Helical" evidence="7">
    <location>
        <begin position="149"/>
        <end position="171"/>
    </location>
</feature>
<sequence>MQQGSAHTSVTAALDDVGFGRVQVLLLCYCGLAWLADSCETMLLSFLGPAVHCAWGVQPAAESLLTSVVFVGMLLGVYSLGIASDYLGRRRGFLVSALLLGAAGLASAFAPSFGWLMVLRAVVGFALGGTPVAVTLFAEWCTSHGRGRWLLLMQSFWTLGTVLEALLAWAVLPGLGWRWLLALSALPLGLLLALYPLLPESPHWLVAQHRYAEAEAVLQRVAAANGRKRPLLLRLAPGSPGRPAGESERQQGPITSGYGGEGAEQQHHPQQQRPGHRRDDSGSFSSQQRKAVWRTMMAAFAAVFSPQLRRTTLLLYGIWSVNALTYYGLVLLTTALQTIAKKQECTAEGAPNLDAADYTAILVTTLAEAPGLLAAALLIDTKGRRWTLRAGLALCTFSCLYVYTPELYPTSVRSTGLALCNGFSRLGGFLAPFATVYLVEDGRPHAAEALLGTLCAAAMLCAFLLRVETRGRDLQVAELLPEPAAAAAAASKERGGRGRGGDGADGHGSEGGRVQGARVRRSTDGELELEPTHDEHHHERGDETGPLLPA</sequence>
<keyword evidence="10" id="KW-1185">Reference proteome</keyword>
<feature type="transmembrane region" description="Helical" evidence="7">
    <location>
        <begin position="93"/>
        <end position="111"/>
    </location>
</feature>
<dbReference type="AlphaFoldDB" id="E1Z8X8"/>
<dbReference type="STRING" id="554065.E1Z8X8"/>
<feature type="transmembrane region" description="Helical" evidence="7">
    <location>
        <begin position="360"/>
        <end position="379"/>
    </location>
</feature>
<evidence type="ECO:0000256" key="5">
    <source>
        <dbReference type="ARBA" id="ARBA00023136"/>
    </source>
</evidence>
<dbReference type="GeneID" id="17357184"/>
<name>E1Z8X8_CHLVA</name>
<feature type="compositionally biased region" description="Basic and acidic residues" evidence="6">
    <location>
        <begin position="530"/>
        <end position="543"/>
    </location>
</feature>
<evidence type="ECO:0000256" key="2">
    <source>
        <dbReference type="ARBA" id="ARBA00022448"/>
    </source>
</evidence>
<organism evidence="10">
    <name type="scientific">Chlorella variabilis</name>
    <name type="common">Green alga</name>
    <dbReference type="NCBI Taxonomy" id="554065"/>
    <lineage>
        <taxon>Eukaryota</taxon>
        <taxon>Viridiplantae</taxon>
        <taxon>Chlorophyta</taxon>
        <taxon>core chlorophytes</taxon>
        <taxon>Trebouxiophyceae</taxon>
        <taxon>Chlorellales</taxon>
        <taxon>Chlorellaceae</taxon>
        <taxon>Chlorella clade</taxon>
        <taxon>Chlorella</taxon>
    </lineage>
</organism>
<evidence type="ECO:0000256" key="4">
    <source>
        <dbReference type="ARBA" id="ARBA00022989"/>
    </source>
</evidence>
<dbReference type="Gene3D" id="1.20.1250.20">
    <property type="entry name" value="MFS general substrate transporter like domains"/>
    <property type="match status" value="1"/>
</dbReference>
<feature type="compositionally biased region" description="Basic and acidic residues" evidence="6">
    <location>
        <begin position="491"/>
        <end position="510"/>
    </location>
</feature>
<dbReference type="GO" id="GO:0022857">
    <property type="term" value="F:transmembrane transporter activity"/>
    <property type="evidence" value="ECO:0007669"/>
    <property type="project" value="InterPro"/>
</dbReference>
<dbReference type="Pfam" id="PF00083">
    <property type="entry name" value="Sugar_tr"/>
    <property type="match status" value="2"/>
</dbReference>
<evidence type="ECO:0000256" key="7">
    <source>
        <dbReference type="SAM" id="Phobius"/>
    </source>
</evidence>
<evidence type="ECO:0000256" key="3">
    <source>
        <dbReference type="ARBA" id="ARBA00022692"/>
    </source>
</evidence>
<dbReference type="InterPro" id="IPR005828">
    <property type="entry name" value="MFS_sugar_transport-like"/>
</dbReference>
<dbReference type="EMBL" id="GL433839">
    <property type="protein sequence ID" value="EFN57419.1"/>
    <property type="molecule type" value="Genomic_DNA"/>
</dbReference>
<dbReference type="InterPro" id="IPR036259">
    <property type="entry name" value="MFS_trans_sf"/>
</dbReference>
<dbReference type="PANTHER" id="PTHR23511">
    <property type="entry name" value="SYNAPTIC VESICLE GLYCOPROTEIN 2"/>
    <property type="match status" value="1"/>
</dbReference>
<dbReference type="RefSeq" id="XP_005849521.1">
    <property type="nucleotide sequence ID" value="XM_005849459.1"/>
</dbReference>
<dbReference type="GO" id="GO:0016020">
    <property type="term" value="C:membrane"/>
    <property type="evidence" value="ECO:0007669"/>
    <property type="project" value="UniProtKB-SubCell"/>
</dbReference>
<feature type="transmembrane region" description="Helical" evidence="7">
    <location>
        <begin position="386"/>
        <end position="404"/>
    </location>
</feature>
<evidence type="ECO:0000313" key="9">
    <source>
        <dbReference type="EMBL" id="EFN57419.1"/>
    </source>
</evidence>
<dbReference type="PROSITE" id="PS50850">
    <property type="entry name" value="MFS"/>
    <property type="match status" value="1"/>
</dbReference>
<dbReference type="InParanoid" id="E1Z8X8"/>
<feature type="transmembrane region" description="Helical" evidence="7">
    <location>
        <begin position="64"/>
        <end position="81"/>
    </location>
</feature>
<dbReference type="OMA" id="LLWFIWM"/>
<feature type="region of interest" description="Disordered" evidence="6">
    <location>
        <begin position="487"/>
        <end position="550"/>
    </location>
</feature>
<proteinExistence type="predicted"/>
<dbReference type="InterPro" id="IPR005829">
    <property type="entry name" value="Sugar_transporter_CS"/>
</dbReference>
<dbReference type="FunCoup" id="E1Z8X8">
    <property type="interactions" value="319"/>
</dbReference>
<protein>
    <recommendedName>
        <fullName evidence="8">Major facilitator superfamily (MFS) profile domain-containing protein</fullName>
    </recommendedName>
</protein>
<evidence type="ECO:0000256" key="1">
    <source>
        <dbReference type="ARBA" id="ARBA00004141"/>
    </source>
</evidence>
<dbReference type="OrthoDB" id="512346at2759"/>
<dbReference type="eggNOG" id="KOG0253">
    <property type="taxonomic scope" value="Eukaryota"/>
</dbReference>
<feature type="domain" description="Major facilitator superfamily (MFS) profile" evidence="8">
    <location>
        <begin position="26"/>
        <end position="470"/>
    </location>
</feature>
<feature type="transmembrane region" description="Helical" evidence="7">
    <location>
        <begin position="446"/>
        <end position="465"/>
    </location>
</feature>
<comment type="subcellular location">
    <subcellularLocation>
        <location evidence="1">Membrane</location>
        <topology evidence="1">Multi-pass membrane protein</topology>
    </subcellularLocation>
</comment>
<accession>E1Z8X8</accession>
<evidence type="ECO:0000256" key="6">
    <source>
        <dbReference type="SAM" id="MobiDB-lite"/>
    </source>
</evidence>